<comment type="caution">
    <text evidence="1">The sequence shown here is derived from an EMBL/GenBank/DDBJ whole genome shotgun (WGS) entry which is preliminary data.</text>
</comment>
<keyword evidence="2" id="KW-1185">Reference proteome</keyword>
<evidence type="ECO:0000313" key="2">
    <source>
        <dbReference type="Proteomes" id="UP000078397"/>
    </source>
</evidence>
<proteinExistence type="predicted"/>
<dbReference type="RefSeq" id="XP_018148979.2">
    <property type="nucleotide sequence ID" value="XM_018280703.2"/>
</dbReference>
<evidence type="ECO:0000313" key="1">
    <source>
        <dbReference type="EMBL" id="OAQ72896.2"/>
    </source>
</evidence>
<reference evidence="1 2" key="1">
    <citation type="journal article" date="2016" name="PLoS Pathog.">
        <title>Biosynthesis of antibiotic leucinostatins in bio-control fungus Purpureocillium lilacinum and their inhibition on phytophthora revealed by genome mining.</title>
        <authorList>
            <person name="Wang G."/>
            <person name="Liu Z."/>
            <person name="Lin R."/>
            <person name="Li E."/>
            <person name="Mao Z."/>
            <person name="Ling J."/>
            <person name="Yang Y."/>
            <person name="Yin W.B."/>
            <person name="Xie B."/>
        </authorList>
    </citation>
    <scope>NUCLEOTIDE SEQUENCE [LARGE SCALE GENOMIC DNA]</scope>
    <source>
        <strain evidence="1">170</strain>
    </source>
</reference>
<dbReference type="AlphaFoldDB" id="A0A179G4W3"/>
<dbReference type="KEGG" id="pchm:VFPPC_00743"/>
<gene>
    <name evidence="1" type="ORF">VFPPC_00743</name>
</gene>
<sequence>MRQRFQSAGSSMIIFPLHIAVRHVYIATFAHQLVWNLPFANPVSTRSKNDDNHVIIASGGRANLVHTSNPSHVFLTVDLTRHHVVYIHIPPSKTIKPRLSAPIFHFNMQIENKIYLRERRLRCTFFAHIANLTRLGGTRHKHPISEIVCSSSP</sequence>
<dbReference type="EMBL" id="LSBJ02000001">
    <property type="protein sequence ID" value="OAQ72896.2"/>
    <property type="molecule type" value="Genomic_DNA"/>
</dbReference>
<accession>A0A179G4W3</accession>
<name>A0A179G4W3_METCM</name>
<dbReference type="Proteomes" id="UP000078397">
    <property type="component" value="Unassembled WGS sequence"/>
</dbReference>
<dbReference type="GeneID" id="28844697"/>
<protein>
    <submittedName>
        <fullName evidence="1">Uncharacterized protein</fullName>
    </submittedName>
</protein>
<organism evidence="1 2">
    <name type="scientific">Pochonia chlamydosporia 170</name>
    <dbReference type="NCBI Taxonomy" id="1380566"/>
    <lineage>
        <taxon>Eukaryota</taxon>
        <taxon>Fungi</taxon>
        <taxon>Dikarya</taxon>
        <taxon>Ascomycota</taxon>
        <taxon>Pezizomycotina</taxon>
        <taxon>Sordariomycetes</taxon>
        <taxon>Hypocreomycetidae</taxon>
        <taxon>Hypocreales</taxon>
        <taxon>Clavicipitaceae</taxon>
        <taxon>Pochonia</taxon>
    </lineage>
</organism>